<accession>A0A2B4RSG9</accession>
<protein>
    <submittedName>
        <fullName evidence="2">Uncharacterized protein</fullName>
    </submittedName>
</protein>
<dbReference type="PANTHER" id="PTHR46601">
    <property type="entry name" value="ULP_PROTEASE DOMAIN-CONTAINING PROTEIN"/>
    <property type="match status" value="1"/>
</dbReference>
<feature type="compositionally biased region" description="Basic and acidic residues" evidence="1">
    <location>
        <begin position="495"/>
        <end position="504"/>
    </location>
</feature>
<feature type="compositionally biased region" description="Basic and acidic residues" evidence="1">
    <location>
        <begin position="534"/>
        <end position="545"/>
    </location>
</feature>
<dbReference type="OrthoDB" id="5983328at2759"/>
<proteinExistence type="predicted"/>
<evidence type="ECO:0000256" key="1">
    <source>
        <dbReference type="SAM" id="MobiDB-lite"/>
    </source>
</evidence>
<reference evidence="3" key="1">
    <citation type="journal article" date="2017" name="bioRxiv">
        <title>Comparative analysis of the genomes of Stylophora pistillata and Acropora digitifera provides evidence for extensive differences between species of corals.</title>
        <authorList>
            <person name="Voolstra C.R."/>
            <person name="Li Y."/>
            <person name="Liew Y.J."/>
            <person name="Baumgarten S."/>
            <person name="Zoccola D."/>
            <person name="Flot J.-F."/>
            <person name="Tambutte S."/>
            <person name="Allemand D."/>
            <person name="Aranda M."/>
        </authorList>
    </citation>
    <scope>NUCLEOTIDE SEQUENCE [LARGE SCALE GENOMIC DNA]</scope>
</reference>
<sequence length="1384" mass="160348">MPAMFRLDKAVDTVTGQPLVKKGWFLYRLNNWQQWSDIMPRPPLKDDFETRFMNATTKEKFDAWYYDTFVKPEEDDPHYYLNADNWYDVFRENKEYCRNDVYMLHSPKAKCLRVGQTFGTLYSRTLQREGVLKDNGYKLVCKWECEWRQELQFDTRVRQMYDFLVGGEVNALIRDPLNPREGLYGGRVDSNQMLWRTLPCTPMEATSTHMVKDADVRVRSKHLRYYDFTSLSQLSISTACIQKVTPSYSATVSGRLQTLPLKSFLDWHTCAYYPRRTSFTQCYPFDSNASTNTIKRYSCCVGHGRWKATLTLIVASTTRRRERLRGVWFTKEIKLAIKKGYKVLTIYEVWHYSQKSSHLFEDYIKQFQKGKQEAAGWPSDCRTPAQKEAYVKEYEKSEGVLLDPTRVKTEKNATLYALNKLCMNSFWGKWAESQEQTNHAILHDLQSFYKHLGDLNIKDFRIQMWREQKKKERQEKRRAHYEKNREKIIEKVVEARKKSREAKSGQRRNVPIKDATKKRRRERNQQKTGSKNKGKLEEQRKMARERSKRYRQKKKDQNAQVQAEATPIDVTGTPFPNRMAKKRAIGRTKKSLPDTPEKKAEIMAAISESPRTRKVLEKRGLMKTPEEEKEVNALKALASDLTQGLKAVKNDKSNKGRAALVAAKSLSFGQNVKKSRSQKTLSKLIALDRRSIKSGIEKREMILKGEESSWLATKRKTRRDAVTEETKELVYDYWKMVASRPTGNKKDLIRKRVGVKTWVEHPKHVLEKTQTEAYVEFASMHPEIKISQRKFENLKPYFVRGARERDRQTCMCRQHVELQIVFKDCMKFRKRVIDESREANQAATEVYNSVGNIIAQTLCPKPEDQDYHKLKCLKRECKDCGVHNLVLLPEEKGVGNHEVKWKRYDYVSTGKLTTDGKDMKKIALVEKCTGPKELFDYFIQLLGQFPYHSFLAKWQREQLDSLLENLPLDQAVCIHDYSEGYACRFQDEIQSQYFDVNKVSLHVTILYRHSSAEVDGIQSTEEEPAICKEHLFVISDDVTQDHDSVLHIQKLISNHLEESNCTIKKMHEFTDGCAGQYKSRHCYGDLSCSLATLGYTVQRNYFATSHAKGEQDAAGSHVKQKATSAVLSRKATLSNAKDLCNFLKENFSEPAASSFPARQKSVQLKRRIFFYLPSTGELSVARNRDGGRFCTVKGIRQLHSVRTCSEQLKVYTRERSCYCHGCIVEDFDSCENKEWVGNWKEIVLSREPSGVMTRTTEDASTIEHSVQVADLATKESTVAVAAEDDSHYDYYLLKVTSNGVISLQENFEDPYSGSIYSKGEAVLLGNFFLRENIIDRTYKLDDKVAGVFPGTVRYICGPLVSKRRRARPIYQVPLDEHEQILASL</sequence>
<feature type="compositionally biased region" description="Basic residues" evidence="1">
    <location>
        <begin position="579"/>
        <end position="590"/>
    </location>
</feature>
<dbReference type="PANTHER" id="PTHR46601:SF1">
    <property type="entry name" value="ADF-H DOMAIN-CONTAINING PROTEIN"/>
    <property type="match status" value="1"/>
</dbReference>
<dbReference type="Proteomes" id="UP000225706">
    <property type="component" value="Unassembled WGS sequence"/>
</dbReference>
<keyword evidence="3" id="KW-1185">Reference proteome</keyword>
<dbReference type="InterPro" id="IPR043502">
    <property type="entry name" value="DNA/RNA_pol_sf"/>
</dbReference>
<comment type="caution">
    <text evidence="2">The sequence shown here is derived from an EMBL/GenBank/DDBJ whole genome shotgun (WGS) entry which is preliminary data.</text>
</comment>
<name>A0A2B4RSG9_STYPI</name>
<gene>
    <name evidence="2" type="ORF">AWC38_SpisGene15824</name>
</gene>
<evidence type="ECO:0000313" key="2">
    <source>
        <dbReference type="EMBL" id="PFX19743.1"/>
    </source>
</evidence>
<evidence type="ECO:0000313" key="3">
    <source>
        <dbReference type="Proteomes" id="UP000225706"/>
    </source>
</evidence>
<organism evidence="2 3">
    <name type="scientific">Stylophora pistillata</name>
    <name type="common">Smooth cauliflower coral</name>
    <dbReference type="NCBI Taxonomy" id="50429"/>
    <lineage>
        <taxon>Eukaryota</taxon>
        <taxon>Metazoa</taxon>
        <taxon>Cnidaria</taxon>
        <taxon>Anthozoa</taxon>
        <taxon>Hexacorallia</taxon>
        <taxon>Scleractinia</taxon>
        <taxon>Astrocoeniina</taxon>
        <taxon>Pocilloporidae</taxon>
        <taxon>Stylophora</taxon>
    </lineage>
</organism>
<dbReference type="EMBL" id="LSMT01000346">
    <property type="protein sequence ID" value="PFX19743.1"/>
    <property type="molecule type" value="Genomic_DNA"/>
</dbReference>
<dbReference type="SUPFAM" id="SSF56672">
    <property type="entry name" value="DNA/RNA polymerases"/>
    <property type="match status" value="1"/>
</dbReference>
<feature type="region of interest" description="Disordered" evidence="1">
    <location>
        <begin position="495"/>
        <end position="596"/>
    </location>
</feature>